<dbReference type="GO" id="GO:0004514">
    <property type="term" value="F:nicotinate-nucleotide diphosphorylase (carboxylating) activity"/>
    <property type="evidence" value="ECO:0007669"/>
    <property type="project" value="InterPro"/>
</dbReference>
<dbReference type="SUPFAM" id="SSF51690">
    <property type="entry name" value="Nicotinate/Quinolinate PRTase C-terminal domain-like"/>
    <property type="match status" value="1"/>
</dbReference>
<dbReference type="EMBL" id="CP002865">
    <property type="protein sequence ID" value="AEI38186.1"/>
    <property type="molecule type" value="Genomic_DNA"/>
</dbReference>
<dbReference type="HOGENOM" id="CLU_039622_2_1_5"/>
<dbReference type="Gene3D" id="3.90.1170.20">
    <property type="entry name" value="Quinolinate phosphoribosyl transferase, N-terminal domain"/>
    <property type="match status" value="1"/>
</dbReference>
<reference evidence="8 9" key="1">
    <citation type="journal article" date="2011" name="J. Bacteriol.">
        <title>Genome sequence of the ethanol-producing Zymomonas mobilis subsp. pomaceae lectotype strain ATCC 29192.</title>
        <authorList>
            <person name="Kouvelis V.N."/>
            <person name="Davenport K.W."/>
            <person name="Brettin T.S."/>
            <person name="Bruce D."/>
            <person name="Detter C."/>
            <person name="Han C.S."/>
            <person name="Nolan M."/>
            <person name="Tapia R."/>
            <person name="Damoulaki A."/>
            <person name="Kyrpides N.C."/>
            <person name="Typas M.A."/>
            <person name="Pappas K.M."/>
        </authorList>
    </citation>
    <scope>NUCLEOTIDE SEQUENCE [LARGE SCALE GENOMIC DNA]</scope>
    <source>
        <strain evidence="9">ATCC 29192 / DSM 22645 / JCM 10191 / CCUG 17912 / NBRC 13757 / NCIMB 11200 / NRRL B-4491 / Barker I</strain>
    </source>
</reference>
<dbReference type="SUPFAM" id="SSF54675">
    <property type="entry name" value="Nicotinate/Quinolinate PRTase N-terminal domain-like"/>
    <property type="match status" value="1"/>
</dbReference>
<dbReference type="RefSeq" id="WP_013934581.1">
    <property type="nucleotide sequence ID" value="NC_015709.1"/>
</dbReference>
<dbReference type="PATRIC" id="fig|579138.3.peg.1373"/>
<dbReference type="Gene3D" id="3.20.20.70">
    <property type="entry name" value="Aldolase class I"/>
    <property type="match status" value="1"/>
</dbReference>
<dbReference type="NCBIfam" id="TIGR01334">
    <property type="entry name" value="modD"/>
    <property type="match status" value="1"/>
</dbReference>
<dbReference type="GO" id="GO:0034213">
    <property type="term" value="P:quinolinate catabolic process"/>
    <property type="evidence" value="ECO:0007669"/>
    <property type="project" value="TreeGrafter"/>
</dbReference>
<dbReference type="GO" id="GO:0009435">
    <property type="term" value="P:NAD+ biosynthetic process"/>
    <property type="evidence" value="ECO:0007669"/>
    <property type="project" value="InterPro"/>
</dbReference>
<evidence type="ECO:0000256" key="2">
    <source>
        <dbReference type="ARBA" id="ARBA00019205"/>
    </source>
</evidence>
<dbReference type="CDD" id="cd01573">
    <property type="entry name" value="modD_like"/>
    <property type="match status" value="1"/>
</dbReference>
<evidence type="ECO:0000256" key="4">
    <source>
        <dbReference type="ARBA" id="ARBA00022679"/>
    </source>
</evidence>
<dbReference type="AlphaFoldDB" id="F8EUP0"/>
<dbReference type="GO" id="GO:0005737">
    <property type="term" value="C:cytoplasm"/>
    <property type="evidence" value="ECO:0007669"/>
    <property type="project" value="TreeGrafter"/>
</dbReference>
<evidence type="ECO:0000259" key="7">
    <source>
        <dbReference type="Pfam" id="PF02749"/>
    </source>
</evidence>
<proteinExistence type="inferred from homology"/>
<dbReference type="PIRSF" id="PIRSF006250">
    <property type="entry name" value="NadC_ModD"/>
    <property type="match status" value="1"/>
</dbReference>
<evidence type="ECO:0000259" key="6">
    <source>
        <dbReference type="Pfam" id="PF01729"/>
    </source>
</evidence>
<protein>
    <recommendedName>
        <fullName evidence="2">Putative pyrophosphorylase ModD</fullName>
    </recommendedName>
</protein>
<dbReference type="InterPro" id="IPR036068">
    <property type="entry name" value="Nicotinate_pribotase-like_C"/>
</dbReference>
<accession>F8EUP0</accession>
<dbReference type="Pfam" id="PF01729">
    <property type="entry name" value="QRPTase_C"/>
    <property type="match status" value="1"/>
</dbReference>
<comment type="similarity">
    <text evidence="1 5">Belongs to the NadC/ModD family.</text>
</comment>
<feature type="domain" description="Quinolinate phosphoribosyl transferase C-terminal" evidence="6">
    <location>
        <begin position="116"/>
        <end position="284"/>
    </location>
</feature>
<dbReference type="InterPro" id="IPR013785">
    <property type="entry name" value="Aldolase_TIM"/>
</dbReference>
<sequence length="289" mass="30669">MPSPSHLATVLLPISNGLIDALLAEDAALGDLTTRALGIGAVPAHITFTARDDQIASGTEEAVAILERLGASIRYILPSGSPAPSGTLLIEATGSASMLHLGWKSAQTLMEWCAGIATTTHSMVTRAKRIRPTAVVACTRKAAPLTRSLAIRAVLAGGGVMHRINLSETVLVFPEHLAFIQGKTDQAIEKLRQTVPERKITIEVDTIEQAISAAKFSPDVLQLEKFSPQQIAELRTELQFFEQAPILAAAGGINPNNITAYMEAGADIIVTSAPYSAKPCDVQVHLKPE</sequence>
<dbReference type="InterPro" id="IPR037128">
    <property type="entry name" value="Quinolinate_PRibosylTase_N_sf"/>
</dbReference>
<organism evidence="8 9">
    <name type="scientific">Zymomonas mobilis subsp. pomaceae (strain ATCC 29192 / DSM 22645 / JCM 10191 / CCUG 17912 / NBRC 13757 / NCIMB 11200 / NRRL B-4491 / Barker I)</name>
    <dbReference type="NCBI Taxonomy" id="579138"/>
    <lineage>
        <taxon>Bacteria</taxon>
        <taxon>Pseudomonadati</taxon>
        <taxon>Pseudomonadota</taxon>
        <taxon>Alphaproteobacteria</taxon>
        <taxon>Sphingomonadales</taxon>
        <taxon>Zymomonadaceae</taxon>
        <taxon>Zymomonas</taxon>
    </lineage>
</organism>
<dbReference type="PANTHER" id="PTHR32179:SF4">
    <property type="entry name" value="PYROPHOSPHORYLASE MODD-RELATED"/>
    <property type="match status" value="1"/>
</dbReference>
<evidence type="ECO:0000256" key="1">
    <source>
        <dbReference type="ARBA" id="ARBA00009400"/>
    </source>
</evidence>
<evidence type="ECO:0000313" key="8">
    <source>
        <dbReference type="EMBL" id="AEI38186.1"/>
    </source>
</evidence>
<evidence type="ECO:0000256" key="5">
    <source>
        <dbReference type="PIRNR" id="PIRNR006250"/>
    </source>
</evidence>
<dbReference type="InterPro" id="IPR002638">
    <property type="entry name" value="Quinolinate_PRibosylTrfase_C"/>
</dbReference>
<gene>
    <name evidence="8" type="ordered locus">Zymop_1295</name>
</gene>
<dbReference type="Proteomes" id="UP000000491">
    <property type="component" value="Chromosome"/>
</dbReference>
<dbReference type="eggNOG" id="COG0157">
    <property type="taxonomic scope" value="Bacteria"/>
</dbReference>
<keyword evidence="4 5" id="KW-0808">Transferase</keyword>
<name>F8EUP0_ZYMMT</name>
<dbReference type="PANTHER" id="PTHR32179">
    <property type="entry name" value="NICOTINATE-NUCLEOTIDE PYROPHOSPHORYLASE [CARBOXYLATING]"/>
    <property type="match status" value="1"/>
</dbReference>
<dbReference type="KEGG" id="zmp:Zymop_1295"/>
<dbReference type="STRING" id="579138.Zymop_1295"/>
<feature type="domain" description="Quinolinate phosphoribosyl transferase N-terminal" evidence="7">
    <location>
        <begin position="31"/>
        <end position="113"/>
    </location>
</feature>
<dbReference type="FunFam" id="3.20.20.70:FF:000030">
    <property type="entry name" value="Nicotinate-nucleotide pyrophosphorylase, carboxylating"/>
    <property type="match status" value="1"/>
</dbReference>
<keyword evidence="3 5" id="KW-0328">Glycosyltransferase</keyword>
<dbReference type="Pfam" id="PF02749">
    <property type="entry name" value="QRPTase_N"/>
    <property type="match status" value="1"/>
</dbReference>
<dbReference type="InterPro" id="IPR022412">
    <property type="entry name" value="Quinolinate_PRibosylTrfase_N"/>
</dbReference>
<evidence type="ECO:0000313" key="9">
    <source>
        <dbReference type="Proteomes" id="UP000000491"/>
    </source>
</evidence>
<evidence type="ECO:0000256" key="3">
    <source>
        <dbReference type="ARBA" id="ARBA00022676"/>
    </source>
</evidence>
<dbReference type="InterPro" id="IPR006242">
    <property type="entry name" value="ModD"/>
</dbReference>
<dbReference type="InterPro" id="IPR027277">
    <property type="entry name" value="NadC/ModD"/>
</dbReference>